<name>A0ABT9MRT9_9ACTN</name>
<evidence type="ECO:0000259" key="1">
    <source>
        <dbReference type="Pfam" id="PF24792"/>
    </source>
</evidence>
<dbReference type="EMBL" id="JAUSRA010000001">
    <property type="protein sequence ID" value="MDP9794152.1"/>
    <property type="molecule type" value="Genomic_DNA"/>
</dbReference>
<accession>A0ABT9MRT9</accession>
<proteinExistence type="predicted"/>
<dbReference type="InterPro" id="IPR056118">
    <property type="entry name" value="DUF7701"/>
</dbReference>
<dbReference type="Proteomes" id="UP001240984">
    <property type="component" value="Unassembled WGS sequence"/>
</dbReference>
<gene>
    <name evidence="2" type="ORF">J2S43_002664</name>
</gene>
<comment type="caution">
    <text evidence="2">The sequence shown here is derived from an EMBL/GenBank/DDBJ whole genome shotgun (WGS) entry which is preliminary data.</text>
</comment>
<dbReference type="Pfam" id="PF24792">
    <property type="entry name" value="DUF7701"/>
    <property type="match status" value="1"/>
</dbReference>
<dbReference type="RefSeq" id="WP_306829285.1">
    <property type="nucleotide sequence ID" value="NZ_JAUSRA010000001.1"/>
</dbReference>
<evidence type="ECO:0000313" key="2">
    <source>
        <dbReference type="EMBL" id="MDP9794152.1"/>
    </source>
</evidence>
<sequence length="101" mass="11530">MNYVGRARLELSKRIKVGKGLMRVYTVLVLVKGEETTLADVHDAWAVSVDETWDRERFGDHRSVVPFDELSPETQAKDQHYVDAIRAAARALRQPLDDPRP</sequence>
<reference evidence="2 3" key="1">
    <citation type="submission" date="2023-07" db="EMBL/GenBank/DDBJ databases">
        <title>Sequencing the genomes of 1000 actinobacteria strains.</title>
        <authorList>
            <person name="Klenk H.-P."/>
        </authorList>
    </citation>
    <scope>NUCLEOTIDE SEQUENCE [LARGE SCALE GENOMIC DNA]</scope>
    <source>
        <strain evidence="2 3">DSM 44710</strain>
    </source>
</reference>
<keyword evidence="3" id="KW-1185">Reference proteome</keyword>
<protein>
    <recommendedName>
        <fullName evidence="1">DUF7701 domain-containing protein</fullName>
    </recommendedName>
</protein>
<evidence type="ECO:0000313" key="3">
    <source>
        <dbReference type="Proteomes" id="UP001240984"/>
    </source>
</evidence>
<feature type="domain" description="DUF7701" evidence="1">
    <location>
        <begin position="18"/>
        <end position="90"/>
    </location>
</feature>
<organism evidence="2 3">
    <name type="scientific">Catenuloplanes nepalensis</name>
    <dbReference type="NCBI Taxonomy" id="587533"/>
    <lineage>
        <taxon>Bacteria</taxon>
        <taxon>Bacillati</taxon>
        <taxon>Actinomycetota</taxon>
        <taxon>Actinomycetes</taxon>
        <taxon>Micromonosporales</taxon>
        <taxon>Micromonosporaceae</taxon>
        <taxon>Catenuloplanes</taxon>
    </lineage>
</organism>